<reference evidence="3 4" key="1">
    <citation type="submission" date="2024-08" db="EMBL/GenBank/DDBJ databases">
        <title>Whole-genome sequencing of halo(alkali)philic microorganisms from hypersaline lakes.</title>
        <authorList>
            <person name="Sorokin D.Y."/>
            <person name="Merkel A.Y."/>
            <person name="Messina E."/>
            <person name="Yakimov M."/>
        </authorList>
    </citation>
    <scope>NUCLEOTIDE SEQUENCE [LARGE SCALE GENOMIC DNA]</scope>
    <source>
        <strain evidence="3 4">Cl-TMA</strain>
    </source>
</reference>
<keyword evidence="3" id="KW-0378">Hydrolase</keyword>
<accession>A0ABV4TU00</accession>
<dbReference type="Pfam" id="PF01368">
    <property type="entry name" value="DHH"/>
    <property type="match status" value="1"/>
</dbReference>
<dbReference type="InterPro" id="IPR051319">
    <property type="entry name" value="Oligoribo/pAp-PDE_c-di-AMP_PDE"/>
</dbReference>
<dbReference type="InterPro" id="IPR038763">
    <property type="entry name" value="DHH_sf"/>
</dbReference>
<dbReference type="SUPFAM" id="SSF64182">
    <property type="entry name" value="DHH phosphoesterases"/>
    <property type="match status" value="1"/>
</dbReference>
<dbReference type="GO" id="GO:0008441">
    <property type="term" value="F:3'(2'),5'-bisphosphate nucleotidase activity"/>
    <property type="evidence" value="ECO:0007669"/>
    <property type="project" value="UniProtKB-EC"/>
</dbReference>
<dbReference type="Gene3D" id="3.10.310.30">
    <property type="match status" value="1"/>
</dbReference>
<feature type="domain" description="DDH" evidence="1">
    <location>
        <begin position="20"/>
        <end position="160"/>
    </location>
</feature>
<evidence type="ECO:0000259" key="2">
    <source>
        <dbReference type="Pfam" id="PF02272"/>
    </source>
</evidence>
<evidence type="ECO:0000313" key="4">
    <source>
        <dbReference type="Proteomes" id="UP001575181"/>
    </source>
</evidence>
<feature type="domain" description="DHHA1" evidence="2">
    <location>
        <begin position="234"/>
        <end position="323"/>
    </location>
</feature>
<dbReference type="PANTHER" id="PTHR47618">
    <property type="entry name" value="BIFUNCTIONAL OLIGORIBONUCLEASE AND PAP PHOSPHATASE NRNA"/>
    <property type="match status" value="1"/>
</dbReference>
<protein>
    <submittedName>
        <fullName evidence="3">Bifunctional oligoribonuclease/PAP phosphatase NrnA</fullName>
        <ecNumber evidence="3">3.1.3.7</ecNumber>
    </submittedName>
</protein>
<dbReference type="PANTHER" id="PTHR47618:SF1">
    <property type="entry name" value="BIFUNCTIONAL OLIGORIBONUCLEASE AND PAP PHOSPHATASE NRNA"/>
    <property type="match status" value="1"/>
</dbReference>
<evidence type="ECO:0000313" key="3">
    <source>
        <dbReference type="EMBL" id="MFA9460737.1"/>
    </source>
</evidence>
<dbReference type="InterPro" id="IPR001667">
    <property type="entry name" value="DDH_dom"/>
</dbReference>
<name>A0ABV4TU00_9GAMM</name>
<evidence type="ECO:0000259" key="1">
    <source>
        <dbReference type="Pfam" id="PF01368"/>
    </source>
</evidence>
<proteinExistence type="predicted"/>
<dbReference type="EMBL" id="JBGUAW010000005">
    <property type="protein sequence ID" value="MFA9460737.1"/>
    <property type="molecule type" value="Genomic_DNA"/>
</dbReference>
<dbReference type="RefSeq" id="WP_373655525.1">
    <property type="nucleotide sequence ID" value="NZ_JBGUAW010000005.1"/>
</dbReference>
<dbReference type="Gene3D" id="3.90.1640.10">
    <property type="entry name" value="inorganic pyrophosphatase (n-terminal core)"/>
    <property type="match status" value="1"/>
</dbReference>
<dbReference type="InterPro" id="IPR003156">
    <property type="entry name" value="DHHA1_dom"/>
</dbReference>
<sequence length="327" mass="34663">MANEATLADAAACIAQADSVLLSTHVSPDGDGIGSGLGLAKGLAAMGKEALLGIADPVPSYLSFLPAGDFVRSGPGDGKHWDVLLTLDCGDWERLGDAPGDRSRFGTVINLDHHRSNERYGDMNVVIPEASATGLLAFQLLEEIGAPIGSETALCLYTAIATDTGFFRYSNTDVTTFEAVTELVRAGATPYTVHHALHENNPPSRLRMMGEALRLLEFHGDGRIGIIPLDPGAYQRADAAPEDAEGLVELPRSVAGVEVAVLLRPTLEETAYKASLRSKKQVDVSRVAERFGGGGHARAAGCRLELPLDQARDRLVASIQEELNRAG</sequence>
<comment type="caution">
    <text evidence="3">The sequence shown here is derived from an EMBL/GenBank/DDBJ whole genome shotgun (WGS) entry which is preliminary data.</text>
</comment>
<dbReference type="EC" id="3.1.3.7" evidence="3"/>
<gene>
    <name evidence="3" type="ORF">ACERLL_07860</name>
</gene>
<organism evidence="3 4">
    <name type="scientific">Thiohalorhabdus methylotrophus</name>
    <dbReference type="NCBI Taxonomy" id="3242694"/>
    <lineage>
        <taxon>Bacteria</taxon>
        <taxon>Pseudomonadati</taxon>
        <taxon>Pseudomonadota</taxon>
        <taxon>Gammaproteobacteria</taxon>
        <taxon>Thiohalorhabdales</taxon>
        <taxon>Thiohalorhabdaceae</taxon>
        <taxon>Thiohalorhabdus</taxon>
    </lineage>
</organism>
<dbReference type="Proteomes" id="UP001575181">
    <property type="component" value="Unassembled WGS sequence"/>
</dbReference>
<dbReference type="Pfam" id="PF02272">
    <property type="entry name" value="DHHA1"/>
    <property type="match status" value="1"/>
</dbReference>
<keyword evidence="4" id="KW-1185">Reference proteome</keyword>